<evidence type="ECO:0000256" key="4">
    <source>
        <dbReference type="ARBA" id="ARBA00022989"/>
    </source>
</evidence>
<keyword evidence="2" id="KW-1003">Cell membrane</keyword>
<evidence type="ECO:0000313" key="8">
    <source>
        <dbReference type="Proteomes" id="UP000306912"/>
    </source>
</evidence>
<feature type="transmembrane region" description="Helical" evidence="6">
    <location>
        <begin position="440"/>
        <end position="458"/>
    </location>
</feature>
<dbReference type="OrthoDB" id="6017905at2"/>
<dbReference type="RefSeq" id="WP_138190455.1">
    <property type="nucleotide sequence ID" value="NZ_VBWP01000003.1"/>
</dbReference>
<protein>
    <submittedName>
        <fullName evidence="7">Uncharacterized protein</fullName>
    </submittedName>
</protein>
<comment type="subcellular location">
    <subcellularLocation>
        <location evidence="1">Cell membrane</location>
        <topology evidence="1">Multi-pass membrane protein</topology>
    </subcellularLocation>
</comment>
<feature type="transmembrane region" description="Helical" evidence="6">
    <location>
        <begin position="414"/>
        <end position="434"/>
    </location>
</feature>
<name>A0A5R8QDF8_9FIRM</name>
<feature type="transmembrane region" description="Helical" evidence="6">
    <location>
        <begin position="256"/>
        <end position="278"/>
    </location>
</feature>
<feature type="transmembrane region" description="Helical" evidence="6">
    <location>
        <begin position="79"/>
        <end position="105"/>
    </location>
</feature>
<dbReference type="PANTHER" id="PTHR30250">
    <property type="entry name" value="PST FAMILY PREDICTED COLANIC ACID TRANSPORTER"/>
    <property type="match status" value="1"/>
</dbReference>
<keyword evidence="5 6" id="KW-0472">Membrane</keyword>
<feature type="transmembrane region" description="Helical" evidence="6">
    <location>
        <begin position="176"/>
        <end position="195"/>
    </location>
</feature>
<keyword evidence="4 6" id="KW-1133">Transmembrane helix</keyword>
<evidence type="ECO:0000256" key="2">
    <source>
        <dbReference type="ARBA" id="ARBA00022475"/>
    </source>
</evidence>
<keyword evidence="3 6" id="KW-0812">Transmembrane</keyword>
<dbReference type="AlphaFoldDB" id="A0A5R8QDF8"/>
<gene>
    <name evidence="7" type="ORF">FEZ08_04100</name>
</gene>
<reference evidence="7 8" key="1">
    <citation type="submission" date="2019-05" db="EMBL/GenBank/DDBJ databases">
        <title>Culicoidintestinum kansasii gen. nov., sp. nov. from the gastrointestinal tract of the biting midge, Culicoides sonorensis.</title>
        <authorList>
            <person name="Neupane S."/>
            <person name="Ghosh A."/>
            <person name="Gunther S."/>
            <person name="Martin K."/>
            <person name="Zurek L."/>
        </authorList>
    </citation>
    <scope>NUCLEOTIDE SEQUENCE [LARGE SCALE GENOMIC DNA]</scope>
    <source>
        <strain evidence="7 8">CS-1</strain>
    </source>
</reference>
<sequence length="470" mass="53521">MNQVKGIIRNFAEYSIGPIGSAVIGFFSMTILTWLIAPAEYGKIGIFQIYLSFGNIIVTLGFDQAFMREFFQIKDKSMLFFNSIILPLVFIAVNTLVLFIFPEFWSQLIFGSPEYVYLIYGTAITLISIFTLRFAYVILRMENRGIVYSIVSLLTNVIIFILNIILLKFWSSSFESIVVANLIANIIVGVIAVVVTKKYWLIKKFQFNKKLFLKLLYFSTPLIPALVINLLFQSLGRLSIVWYSTEEQLGLFQVSMSISMLISVIQQAFTNGWVPIAYRWNTEGAPNKNYEFMGTVLIFLLLFVFFGVMIGREFIVLIIGSSYTPIMTIFPFLTLSYLMPTLAEVTGLGISFARKNSYLMVISIIVLIINFVGNWLLVPSMGAVGATISTGVSFVIFFWLRTIISRKLWYKFPLGKYILFTIAIVIGSIINTFVDRGVAFVINCIIEIVFVIVIILLVRKYKDRLINIRK</sequence>
<evidence type="ECO:0000256" key="3">
    <source>
        <dbReference type="ARBA" id="ARBA00022692"/>
    </source>
</evidence>
<dbReference type="InterPro" id="IPR050833">
    <property type="entry name" value="Poly_Biosynth_Transport"/>
</dbReference>
<feature type="transmembrane region" description="Helical" evidence="6">
    <location>
        <begin position="215"/>
        <end position="236"/>
    </location>
</feature>
<feature type="transmembrane region" description="Helical" evidence="6">
    <location>
        <begin position="146"/>
        <end position="170"/>
    </location>
</feature>
<feature type="transmembrane region" description="Helical" evidence="6">
    <location>
        <begin position="49"/>
        <end position="67"/>
    </location>
</feature>
<dbReference type="InParanoid" id="A0A5R8QDF8"/>
<dbReference type="EMBL" id="VBWP01000003">
    <property type="protein sequence ID" value="TLG75234.1"/>
    <property type="molecule type" value="Genomic_DNA"/>
</dbReference>
<evidence type="ECO:0000313" key="7">
    <source>
        <dbReference type="EMBL" id="TLG75234.1"/>
    </source>
</evidence>
<dbReference type="Pfam" id="PF01943">
    <property type="entry name" value="Polysacc_synt"/>
    <property type="match status" value="1"/>
</dbReference>
<dbReference type="GO" id="GO:0005886">
    <property type="term" value="C:plasma membrane"/>
    <property type="evidence" value="ECO:0007669"/>
    <property type="project" value="UniProtKB-SubCell"/>
</dbReference>
<evidence type="ECO:0000256" key="5">
    <source>
        <dbReference type="ARBA" id="ARBA00023136"/>
    </source>
</evidence>
<evidence type="ECO:0000256" key="6">
    <source>
        <dbReference type="SAM" id="Phobius"/>
    </source>
</evidence>
<feature type="transmembrane region" description="Helical" evidence="6">
    <location>
        <begin position="314"/>
        <end position="338"/>
    </location>
</feature>
<feature type="transmembrane region" description="Helical" evidence="6">
    <location>
        <begin position="358"/>
        <end position="377"/>
    </location>
</feature>
<comment type="caution">
    <text evidence="7">The sequence shown here is derived from an EMBL/GenBank/DDBJ whole genome shotgun (WGS) entry which is preliminary data.</text>
</comment>
<feature type="transmembrane region" description="Helical" evidence="6">
    <location>
        <begin position="290"/>
        <end position="308"/>
    </location>
</feature>
<dbReference type="InterPro" id="IPR002797">
    <property type="entry name" value="Polysacc_synth"/>
</dbReference>
<evidence type="ECO:0000256" key="1">
    <source>
        <dbReference type="ARBA" id="ARBA00004651"/>
    </source>
</evidence>
<keyword evidence="8" id="KW-1185">Reference proteome</keyword>
<feature type="transmembrane region" description="Helical" evidence="6">
    <location>
        <begin position="117"/>
        <end position="139"/>
    </location>
</feature>
<accession>A0A5R8QDF8</accession>
<proteinExistence type="predicted"/>
<feature type="transmembrane region" description="Helical" evidence="6">
    <location>
        <begin position="383"/>
        <end position="402"/>
    </location>
</feature>
<dbReference type="Proteomes" id="UP000306912">
    <property type="component" value="Unassembled WGS sequence"/>
</dbReference>
<organism evidence="7 8">
    <name type="scientific">Culicoidibacter larvae</name>
    <dbReference type="NCBI Taxonomy" id="2579976"/>
    <lineage>
        <taxon>Bacteria</taxon>
        <taxon>Bacillati</taxon>
        <taxon>Bacillota</taxon>
        <taxon>Culicoidibacteria</taxon>
        <taxon>Culicoidibacterales</taxon>
        <taxon>Culicoidibacteraceae</taxon>
        <taxon>Culicoidibacter</taxon>
    </lineage>
</organism>
<feature type="transmembrane region" description="Helical" evidence="6">
    <location>
        <begin position="12"/>
        <end position="37"/>
    </location>
</feature>
<dbReference type="PANTHER" id="PTHR30250:SF11">
    <property type="entry name" value="O-ANTIGEN TRANSPORTER-RELATED"/>
    <property type="match status" value="1"/>
</dbReference>